<evidence type="ECO:0000313" key="1">
    <source>
        <dbReference type="EMBL" id="KAK9166614.1"/>
    </source>
</evidence>
<dbReference type="Proteomes" id="UP001419268">
    <property type="component" value="Unassembled WGS sequence"/>
</dbReference>
<dbReference type="AlphaFoldDB" id="A0AAP0Q5E3"/>
<sequence length="54" mass="6338">MFNRAKILQFLIFDSSILDWQSHHRPIIRLLSKFDGQLMTKSGVHMHTGRAVCR</sequence>
<protein>
    <submittedName>
        <fullName evidence="1">Uncharacterized protein</fullName>
    </submittedName>
</protein>
<evidence type="ECO:0000313" key="2">
    <source>
        <dbReference type="Proteomes" id="UP001419268"/>
    </source>
</evidence>
<name>A0AAP0Q5E3_9MAGN</name>
<comment type="caution">
    <text evidence="1">The sequence shown here is derived from an EMBL/GenBank/DDBJ whole genome shotgun (WGS) entry which is preliminary data.</text>
</comment>
<dbReference type="EMBL" id="JBBNAG010000001">
    <property type="protein sequence ID" value="KAK9166614.1"/>
    <property type="molecule type" value="Genomic_DNA"/>
</dbReference>
<keyword evidence="2" id="KW-1185">Reference proteome</keyword>
<accession>A0AAP0Q5E3</accession>
<proteinExistence type="predicted"/>
<organism evidence="1 2">
    <name type="scientific">Stephania cephalantha</name>
    <dbReference type="NCBI Taxonomy" id="152367"/>
    <lineage>
        <taxon>Eukaryota</taxon>
        <taxon>Viridiplantae</taxon>
        <taxon>Streptophyta</taxon>
        <taxon>Embryophyta</taxon>
        <taxon>Tracheophyta</taxon>
        <taxon>Spermatophyta</taxon>
        <taxon>Magnoliopsida</taxon>
        <taxon>Ranunculales</taxon>
        <taxon>Menispermaceae</taxon>
        <taxon>Menispermoideae</taxon>
        <taxon>Cissampelideae</taxon>
        <taxon>Stephania</taxon>
    </lineage>
</organism>
<gene>
    <name evidence="1" type="ORF">Scep_001805</name>
</gene>
<reference evidence="1 2" key="1">
    <citation type="submission" date="2024-01" db="EMBL/GenBank/DDBJ databases">
        <title>Genome assemblies of Stephania.</title>
        <authorList>
            <person name="Yang L."/>
        </authorList>
    </citation>
    <scope>NUCLEOTIDE SEQUENCE [LARGE SCALE GENOMIC DNA]</scope>
    <source>
        <strain evidence="1">JXDWG</strain>
        <tissue evidence="1">Leaf</tissue>
    </source>
</reference>